<dbReference type="InterPro" id="IPR016162">
    <property type="entry name" value="Ald_DH_N"/>
</dbReference>
<protein>
    <recommendedName>
        <fullName evidence="5">Aldehyde dehydrogenase domain-containing protein</fullName>
    </recommendedName>
</protein>
<dbReference type="Gene3D" id="3.40.309.10">
    <property type="entry name" value="Aldehyde Dehydrogenase, Chain A, domain 2"/>
    <property type="match status" value="1"/>
</dbReference>
<evidence type="ECO:0000256" key="2">
    <source>
        <dbReference type="ARBA" id="ARBA00022857"/>
    </source>
</evidence>
<comment type="similarity">
    <text evidence="1">Belongs to the aldehyde dehydrogenase family.</text>
</comment>
<evidence type="ECO:0000313" key="6">
    <source>
        <dbReference type="EMBL" id="CAG8982020.1"/>
    </source>
</evidence>
<comment type="caution">
    <text evidence="6">The sequence shown here is derived from an EMBL/GenBank/DDBJ whole genome shotgun (WGS) entry which is preliminary data.</text>
</comment>
<accession>A0A9N9Q6U5</accession>
<dbReference type="FunFam" id="3.40.605.10:FF:000012">
    <property type="entry name" value="NAD-dependent succinate-semialdehyde dehydrogenase"/>
    <property type="match status" value="1"/>
</dbReference>
<proteinExistence type="inferred from homology"/>
<dbReference type="EMBL" id="CAJVRM010000551">
    <property type="protein sequence ID" value="CAG8982020.1"/>
    <property type="molecule type" value="Genomic_DNA"/>
</dbReference>
<feature type="compositionally biased region" description="Polar residues" evidence="4">
    <location>
        <begin position="1"/>
        <end position="11"/>
    </location>
</feature>
<dbReference type="GO" id="GO:0009450">
    <property type="term" value="P:gamma-aminobutyric acid catabolic process"/>
    <property type="evidence" value="ECO:0007669"/>
    <property type="project" value="TreeGrafter"/>
</dbReference>
<sequence>MSTTMASPQHSNGTNGTNGTNGHTKNVVVPLWINGKEETTFSSFEVTSPSNNEVCWTATSASKDDALRAVSSAEAAFPSWSETKPVLRRDILLETAALLEARTQEYAGFMQTEMGADMGVAAHFVMPLAISQLKDIAGRITSICGSVPVCQEKGRSAIVYKEPYGVTLGICPWNAPFVFGIRSAATAIATGNTTILKASEVTPRSYWAISKAFHDAGLPAGVLNVIQCRPTDAAEVTNTLIEHTAVKKIDFTGSASVGRKIAKVCGQMLKPCLMELGGKNSTIVLQDADIEKAVGVTMAGSFLNSGQICMATDRIILHSQIAPQFLAAFKSALSSAPDGKQPPLPTLVSSASKKRLGSIVDEAINSGAKSLIGRPPKGLDGASFAPVILGHIAEDSLFWREENFGPAVGYLIVDSEEEAITAANKTEYGLSASVFTKDLRRGLAVAKKIQSGAVHINNMTIHDEPTLPFGGVKNSGWGRFNAQSGMEEFLVTKTVTWDD</sequence>
<feature type="region of interest" description="Disordered" evidence="4">
    <location>
        <begin position="1"/>
        <end position="25"/>
    </location>
</feature>
<dbReference type="InterPro" id="IPR016163">
    <property type="entry name" value="Ald_DH_C"/>
</dbReference>
<evidence type="ECO:0000259" key="5">
    <source>
        <dbReference type="Pfam" id="PF00171"/>
    </source>
</evidence>
<dbReference type="PANTHER" id="PTHR43353:SF2">
    <property type="entry name" value="ALDEHYDE DEHYDROGENASE FAMILY PROTEIN (AFU_ORTHOLOGUE AFUA_8G05520)"/>
    <property type="match status" value="1"/>
</dbReference>
<dbReference type="GO" id="GO:0004777">
    <property type="term" value="F:succinate-semialdehyde dehydrogenase (NAD+) activity"/>
    <property type="evidence" value="ECO:0007669"/>
    <property type="project" value="TreeGrafter"/>
</dbReference>
<reference evidence="6" key="1">
    <citation type="submission" date="2021-07" db="EMBL/GenBank/DDBJ databases">
        <authorList>
            <person name="Durling M."/>
        </authorList>
    </citation>
    <scope>NUCLEOTIDE SEQUENCE</scope>
</reference>
<dbReference type="PANTHER" id="PTHR43353">
    <property type="entry name" value="SUCCINATE-SEMIALDEHYDE DEHYDROGENASE, MITOCHONDRIAL"/>
    <property type="match status" value="1"/>
</dbReference>
<gene>
    <name evidence="6" type="ORF">HYALB_00004889</name>
</gene>
<keyword evidence="7" id="KW-1185">Reference proteome</keyword>
<dbReference type="InterPro" id="IPR016161">
    <property type="entry name" value="Ald_DH/histidinol_DH"/>
</dbReference>
<dbReference type="OrthoDB" id="310895at2759"/>
<feature type="domain" description="Aldehyde dehydrogenase" evidence="5">
    <location>
        <begin position="40"/>
        <end position="495"/>
    </location>
</feature>
<dbReference type="CDD" id="cd07105">
    <property type="entry name" value="ALDH_SaliADH"/>
    <property type="match status" value="1"/>
</dbReference>
<dbReference type="Proteomes" id="UP000701801">
    <property type="component" value="Unassembled WGS sequence"/>
</dbReference>
<organism evidence="6 7">
    <name type="scientific">Hymenoscyphus albidus</name>
    <dbReference type="NCBI Taxonomy" id="595503"/>
    <lineage>
        <taxon>Eukaryota</taxon>
        <taxon>Fungi</taxon>
        <taxon>Dikarya</taxon>
        <taxon>Ascomycota</taxon>
        <taxon>Pezizomycotina</taxon>
        <taxon>Leotiomycetes</taxon>
        <taxon>Helotiales</taxon>
        <taxon>Helotiaceae</taxon>
        <taxon>Hymenoscyphus</taxon>
    </lineage>
</organism>
<dbReference type="InterPro" id="IPR016160">
    <property type="entry name" value="Ald_DH_CS_CYS"/>
</dbReference>
<name>A0A9N9Q6U5_9HELO</name>
<dbReference type="InterPro" id="IPR050740">
    <property type="entry name" value="Aldehyde_DH_Superfamily"/>
</dbReference>
<evidence type="ECO:0000256" key="3">
    <source>
        <dbReference type="ARBA" id="ARBA00023002"/>
    </source>
</evidence>
<dbReference type="Pfam" id="PF00171">
    <property type="entry name" value="Aldedh"/>
    <property type="match status" value="1"/>
</dbReference>
<dbReference type="AlphaFoldDB" id="A0A9N9Q6U5"/>
<keyword evidence="3" id="KW-0560">Oxidoreductase</keyword>
<evidence type="ECO:0000313" key="7">
    <source>
        <dbReference type="Proteomes" id="UP000701801"/>
    </source>
</evidence>
<dbReference type="Gene3D" id="3.40.605.10">
    <property type="entry name" value="Aldehyde Dehydrogenase, Chain A, domain 1"/>
    <property type="match status" value="1"/>
</dbReference>
<dbReference type="SUPFAM" id="SSF53720">
    <property type="entry name" value="ALDH-like"/>
    <property type="match status" value="1"/>
</dbReference>
<evidence type="ECO:0000256" key="1">
    <source>
        <dbReference type="ARBA" id="ARBA00009986"/>
    </source>
</evidence>
<feature type="compositionally biased region" description="Low complexity" evidence="4">
    <location>
        <begin position="12"/>
        <end position="24"/>
    </location>
</feature>
<dbReference type="InterPro" id="IPR015590">
    <property type="entry name" value="Aldehyde_DH_dom"/>
</dbReference>
<keyword evidence="2" id="KW-0521">NADP</keyword>
<evidence type="ECO:0000256" key="4">
    <source>
        <dbReference type="SAM" id="MobiDB-lite"/>
    </source>
</evidence>
<dbReference type="PROSITE" id="PS00070">
    <property type="entry name" value="ALDEHYDE_DEHYDR_CYS"/>
    <property type="match status" value="1"/>
</dbReference>